<comment type="similarity">
    <text evidence="5">Belongs to the YqgF HJR family.</text>
</comment>
<proteinExistence type="inferred from homology"/>
<reference evidence="7" key="1">
    <citation type="submission" date="2020-04" db="EMBL/GenBank/DDBJ databases">
        <authorList>
            <person name="Zhang T."/>
        </authorList>
    </citation>
    <scope>NUCLEOTIDE SEQUENCE</scope>
    <source>
        <strain evidence="7">HKST-UBA80</strain>
    </source>
</reference>
<reference evidence="7" key="2">
    <citation type="journal article" date="2021" name="Microbiome">
        <title>Successional dynamics and alternative stable states in a saline activated sludge microbial community over 9 years.</title>
        <authorList>
            <person name="Wang Y."/>
            <person name="Ye J."/>
            <person name="Ju F."/>
            <person name="Liu L."/>
            <person name="Boyd J.A."/>
            <person name="Deng Y."/>
            <person name="Parks D.H."/>
            <person name="Jiang X."/>
            <person name="Yin X."/>
            <person name="Woodcroft B.J."/>
            <person name="Tyson G.W."/>
            <person name="Hugenholtz P."/>
            <person name="Polz M.F."/>
            <person name="Zhang T."/>
        </authorList>
    </citation>
    <scope>NUCLEOTIDE SEQUENCE</scope>
    <source>
        <strain evidence="7">HKST-UBA80</strain>
    </source>
</reference>
<dbReference type="CDD" id="cd16964">
    <property type="entry name" value="YqgF"/>
    <property type="match status" value="1"/>
</dbReference>
<dbReference type="InterPro" id="IPR012337">
    <property type="entry name" value="RNaseH-like_sf"/>
</dbReference>
<keyword evidence="1 5" id="KW-0963">Cytoplasm</keyword>
<dbReference type="SUPFAM" id="SSF53098">
    <property type="entry name" value="Ribonuclease H-like"/>
    <property type="match status" value="1"/>
</dbReference>
<feature type="domain" description="YqgF/RNase H-like" evidence="6">
    <location>
        <begin position="11"/>
        <end position="109"/>
    </location>
</feature>
<keyword evidence="2 5" id="KW-0690">Ribosome biogenesis</keyword>
<evidence type="ECO:0000256" key="3">
    <source>
        <dbReference type="ARBA" id="ARBA00022722"/>
    </source>
</evidence>
<dbReference type="InterPro" id="IPR006641">
    <property type="entry name" value="YqgF/RNaseH-like_dom"/>
</dbReference>
<keyword evidence="3 5" id="KW-0540">Nuclease</keyword>
<dbReference type="Gene3D" id="3.30.420.140">
    <property type="entry name" value="YqgF/RNase H-like domain"/>
    <property type="match status" value="1"/>
</dbReference>
<name>A0A955E0Q6_UNCKA</name>
<protein>
    <recommendedName>
        <fullName evidence="5">Putative pre-16S rRNA nuclease</fullName>
        <ecNumber evidence="5">3.1.-.-</ecNumber>
    </recommendedName>
</protein>
<dbReference type="InterPro" id="IPR037027">
    <property type="entry name" value="YqgF/RNaseH-like_dom_sf"/>
</dbReference>
<dbReference type="GO" id="GO:0005737">
    <property type="term" value="C:cytoplasm"/>
    <property type="evidence" value="ECO:0007669"/>
    <property type="project" value="UniProtKB-SubCell"/>
</dbReference>
<evidence type="ECO:0000259" key="6">
    <source>
        <dbReference type="SMART" id="SM00732"/>
    </source>
</evidence>
<dbReference type="PANTHER" id="PTHR33317:SF4">
    <property type="entry name" value="POLYNUCLEOTIDYL TRANSFERASE, RIBONUCLEASE H-LIKE SUPERFAMILY PROTEIN"/>
    <property type="match status" value="1"/>
</dbReference>
<dbReference type="HAMAP" id="MF_00651">
    <property type="entry name" value="Nuclease_YqgF"/>
    <property type="match status" value="1"/>
</dbReference>
<dbReference type="NCBIfam" id="TIGR00250">
    <property type="entry name" value="RNAse_H_YqgF"/>
    <property type="match status" value="1"/>
</dbReference>
<sequence length="145" mass="15890">MKNKNTPSKNTTYLGVDYGKKRTGLALGRNGLTAILTAIDSKDTIYALNELAKIIALNKVDVIVFGLPLDAEGKDTAMSIEVRTFANSLKRKIKKNIQYVNEFQSSVEATEDAISSGLSKKGRKSVDSISAGIILKRYFENLDTE</sequence>
<accession>A0A955E0Q6</accession>
<evidence type="ECO:0000256" key="5">
    <source>
        <dbReference type="HAMAP-Rule" id="MF_00651"/>
    </source>
</evidence>
<dbReference type="Proteomes" id="UP000714817">
    <property type="component" value="Unassembled WGS sequence"/>
</dbReference>
<evidence type="ECO:0000256" key="2">
    <source>
        <dbReference type="ARBA" id="ARBA00022517"/>
    </source>
</evidence>
<dbReference type="PANTHER" id="PTHR33317">
    <property type="entry name" value="POLYNUCLEOTIDYL TRANSFERASE, RIBONUCLEASE H-LIKE SUPERFAMILY PROTEIN"/>
    <property type="match status" value="1"/>
</dbReference>
<dbReference type="GO" id="GO:0016788">
    <property type="term" value="F:hydrolase activity, acting on ester bonds"/>
    <property type="evidence" value="ECO:0007669"/>
    <property type="project" value="UniProtKB-UniRule"/>
</dbReference>
<dbReference type="AlphaFoldDB" id="A0A955E0Q6"/>
<dbReference type="InterPro" id="IPR005227">
    <property type="entry name" value="YqgF"/>
</dbReference>
<dbReference type="EMBL" id="JAGQNY010000001">
    <property type="protein sequence ID" value="MCA9301785.1"/>
    <property type="molecule type" value="Genomic_DNA"/>
</dbReference>
<dbReference type="GO" id="GO:0004518">
    <property type="term" value="F:nuclease activity"/>
    <property type="evidence" value="ECO:0007669"/>
    <property type="project" value="UniProtKB-KW"/>
</dbReference>
<dbReference type="GO" id="GO:0000967">
    <property type="term" value="P:rRNA 5'-end processing"/>
    <property type="evidence" value="ECO:0007669"/>
    <property type="project" value="UniProtKB-UniRule"/>
</dbReference>
<organism evidence="7 8">
    <name type="scientific">candidate division WWE3 bacterium</name>
    <dbReference type="NCBI Taxonomy" id="2053526"/>
    <lineage>
        <taxon>Bacteria</taxon>
        <taxon>Katanobacteria</taxon>
    </lineage>
</organism>
<evidence type="ECO:0000256" key="1">
    <source>
        <dbReference type="ARBA" id="ARBA00022490"/>
    </source>
</evidence>
<evidence type="ECO:0000256" key="4">
    <source>
        <dbReference type="ARBA" id="ARBA00022801"/>
    </source>
</evidence>
<comment type="caution">
    <text evidence="7">The sequence shown here is derived from an EMBL/GenBank/DDBJ whole genome shotgun (WGS) entry which is preliminary data.</text>
</comment>
<evidence type="ECO:0000313" key="7">
    <source>
        <dbReference type="EMBL" id="MCA9301785.1"/>
    </source>
</evidence>
<dbReference type="Pfam" id="PF03652">
    <property type="entry name" value="RuvX"/>
    <property type="match status" value="1"/>
</dbReference>
<gene>
    <name evidence="7" type="primary">ruvX</name>
    <name evidence="7" type="ORF">KDA10_00230</name>
</gene>
<dbReference type="SMART" id="SM00732">
    <property type="entry name" value="YqgFc"/>
    <property type="match status" value="1"/>
</dbReference>
<comment type="function">
    <text evidence="5">Could be a nuclease involved in processing of the 5'-end of pre-16S rRNA.</text>
</comment>
<dbReference type="EC" id="3.1.-.-" evidence="5"/>
<comment type="subcellular location">
    <subcellularLocation>
        <location evidence="5">Cytoplasm</location>
    </subcellularLocation>
</comment>
<evidence type="ECO:0000313" key="8">
    <source>
        <dbReference type="Proteomes" id="UP000714817"/>
    </source>
</evidence>
<keyword evidence="4 5" id="KW-0378">Hydrolase</keyword>